<keyword evidence="2" id="KW-1185">Reference proteome</keyword>
<proteinExistence type="predicted"/>
<comment type="caution">
    <text evidence="1">The sequence shown here is derived from an EMBL/GenBank/DDBJ whole genome shotgun (WGS) entry which is preliminary data.</text>
</comment>
<gene>
    <name evidence="1" type="ORF">CRENBAI_009835</name>
</gene>
<sequence>MRIIGMGESQTPPHPWSYQSPPIMIMMKTHSTLFSKCVKEPCEIHRPSLLRPSFVLFMMTKGEFRGRVLGGKIWLHSLLCKCYNGLWYKQILTSVNSGQYQHPNDSR</sequence>
<evidence type="ECO:0000313" key="2">
    <source>
        <dbReference type="Proteomes" id="UP001311232"/>
    </source>
</evidence>
<protein>
    <submittedName>
        <fullName evidence="1">Uncharacterized protein</fullName>
    </submittedName>
</protein>
<accession>A0AAV9R297</accession>
<name>A0AAV9R297_9TELE</name>
<organism evidence="1 2">
    <name type="scientific">Crenichthys baileyi</name>
    <name type="common">White River springfish</name>
    <dbReference type="NCBI Taxonomy" id="28760"/>
    <lineage>
        <taxon>Eukaryota</taxon>
        <taxon>Metazoa</taxon>
        <taxon>Chordata</taxon>
        <taxon>Craniata</taxon>
        <taxon>Vertebrata</taxon>
        <taxon>Euteleostomi</taxon>
        <taxon>Actinopterygii</taxon>
        <taxon>Neopterygii</taxon>
        <taxon>Teleostei</taxon>
        <taxon>Neoteleostei</taxon>
        <taxon>Acanthomorphata</taxon>
        <taxon>Ovalentaria</taxon>
        <taxon>Atherinomorphae</taxon>
        <taxon>Cyprinodontiformes</taxon>
        <taxon>Goodeidae</taxon>
        <taxon>Crenichthys</taxon>
    </lineage>
</organism>
<dbReference type="Proteomes" id="UP001311232">
    <property type="component" value="Unassembled WGS sequence"/>
</dbReference>
<reference evidence="1 2" key="1">
    <citation type="submission" date="2021-06" db="EMBL/GenBank/DDBJ databases">
        <authorList>
            <person name="Palmer J.M."/>
        </authorList>
    </citation>
    <scope>NUCLEOTIDE SEQUENCE [LARGE SCALE GENOMIC DNA]</scope>
    <source>
        <strain evidence="1 2">MEX-2019</strain>
        <tissue evidence="1">Muscle</tissue>
    </source>
</reference>
<evidence type="ECO:0000313" key="1">
    <source>
        <dbReference type="EMBL" id="KAK5603066.1"/>
    </source>
</evidence>
<dbReference type="EMBL" id="JAHHUM010002595">
    <property type="protein sequence ID" value="KAK5603066.1"/>
    <property type="molecule type" value="Genomic_DNA"/>
</dbReference>
<dbReference type="AlphaFoldDB" id="A0AAV9R297"/>